<accession>A0A8C7E002</accession>
<evidence type="ECO:0000313" key="2">
    <source>
        <dbReference type="Proteomes" id="UP000694559"/>
    </source>
</evidence>
<evidence type="ECO:0000313" key="1">
    <source>
        <dbReference type="Ensembl" id="ENSNNAP00000015364.1"/>
    </source>
</evidence>
<protein>
    <submittedName>
        <fullName evidence="1">Uncharacterized protein</fullName>
    </submittedName>
</protein>
<reference evidence="1" key="1">
    <citation type="submission" date="2025-08" db="UniProtKB">
        <authorList>
            <consortium name="Ensembl"/>
        </authorList>
    </citation>
    <scope>IDENTIFICATION</scope>
</reference>
<name>A0A8C7E002_NAJNA</name>
<dbReference type="Proteomes" id="UP000694559">
    <property type="component" value="Unplaced"/>
</dbReference>
<keyword evidence="2" id="KW-1185">Reference proteome</keyword>
<dbReference type="GeneTree" id="ENSGT01010000229084"/>
<reference evidence="1" key="2">
    <citation type="submission" date="2025-09" db="UniProtKB">
        <authorList>
            <consortium name="Ensembl"/>
        </authorList>
    </citation>
    <scope>IDENTIFICATION</scope>
</reference>
<sequence>FKKKQNNKNLLHTRLTMESLSKKWVSTLGLQNAELKRQINEVYRKPRFKFLPSQTYQDHNKISTCHRYINKLQACQFVELLRKLANGLLELV</sequence>
<proteinExistence type="predicted"/>
<organism evidence="1 2">
    <name type="scientific">Naja naja</name>
    <name type="common">Indian cobra</name>
    <dbReference type="NCBI Taxonomy" id="35670"/>
    <lineage>
        <taxon>Eukaryota</taxon>
        <taxon>Metazoa</taxon>
        <taxon>Chordata</taxon>
        <taxon>Craniata</taxon>
        <taxon>Vertebrata</taxon>
        <taxon>Euteleostomi</taxon>
        <taxon>Lepidosauria</taxon>
        <taxon>Squamata</taxon>
        <taxon>Bifurcata</taxon>
        <taxon>Unidentata</taxon>
        <taxon>Episquamata</taxon>
        <taxon>Toxicofera</taxon>
        <taxon>Serpentes</taxon>
        <taxon>Colubroidea</taxon>
        <taxon>Elapidae</taxon>
        <taxon>Elapinae</taxon>
        <taxon>Naja</taxon>
    </lineage>
</organism>
<dbReference type="AlphaFoldDB" id="A0A8C7E002"/>
<dbReference type="Ensembl" id="ENSNNAT00000016117.1">
    <property type="protein sequence ID" value="ENSNNAP00000015364.1"/>
    <property type="gene ID" value="ENSNNAG00000010361.1"/>
</dbReference>